<proteinExistence type="predicted"/>
<sequence length="140" mass="15726">MADENTHFSKYFSLPQFIGKSVFDSKGRDCGKIKSVLVDPQKFSISGVIVKKRLSKEYFLSRDYFEEINDSGLSLNTVPIKPGDKVADIDGKNIGKIIQINLNPDTNKLESLEIKSRFRSEIISSDRIVAVGEKIKIKSL</sequence>
<dbReference type="RefSeq" id="WP_109877110.1">
    <property type="nucleotide sequence ID" value="NZ_AP026695.1"/>
</dbReference>
<feature type="domain" description="PRC-barrel" evidence="1">
    <location>
        <begin position="83"/>
        <end position="137"/>
    </location>
</feature>
<evidence type="ECO:0000259" key="1">
    <source>
        <dbReference type="Pfam" id="PF05239"/>
    </source>
</evidence>
<dbReference type="Proteomes" id="UP000245829">
    <property type="component" value="Unassembled WGS sequence"/>
</dbReference>
<name>A0A2S2KS55_9ARCH</name>
<accession>A0A2S2KS55</accession>
<comment type="caution">
    <text evidence="2">The sequence shown here is derived from an EMBL/GenBank/DDBJ whole genome shotgun (WGS) entry which is preliminary data.</text>
</comment>
<keyword evidence="3" id="KW-1185">Reference proteome</keyword>
<dbReference type="EMBL" id="BGKI01000007">
    <property type="protein sequence ID" value="GBH34486.1"/>
    <property type="molecule type" value="Genomic_DNA"/>
</dbReference>
<evidence type="ECO:0000313" key="2">
    <source>
        <dbReference type="EMBL" id="GBH34486.1"/>
    </source>
</evidence>
<reference evidence="2 3" key="1">
    <citation type="submission" date="2018-05" db="EMBL/GenBank/DDBJ databases">
        <title>genome sequencing of Nitrosopumilus sp. NM25.</title>
        <authorList>
            <person name="Mori K."/>
            <person name="Nakagawa T."/>
        </authorList>
    </citation>
    <scope>NUCLEOTIDE SEQUENCE [LARGE SCALE GENOMIC DNA]</scope>
    <source>
        <strain evidence="2 3">NM25</strain>
    </source>
</reference>
<protein>
    <recommendedName>
        <fullName evidence="1">PRC-barrel domain-containing protein</fullName>
    </recommendedName>
</protein>
<dbReference type="Gene3D" id="2.30.30.240">
    <property type="entry name" value="PRC-barrel domain"/>
    <property type="match status" value="2"/>
</dbReference>
<dbReference type="OrthoDB" id="2513at2157"/>
<dbReference type="AlphaFoldDB" id="A0A2S2KS55"/>
<evidence type="ECO:0000313" key="3">
    <source>
        <dbReference type="Proteomes" id="UP000245829"/>
    </source>
</evidence>
<feature type="domain" description="PRC-barrel" evidence="1">
    <location>
        <begin position="12"/>
        <end position="63"/>
    </location>
</feature>
<dbReference type="GeneID" id="76209224"/>
<organism evidence="2 3">
    <name type="scientific">Nitrosopumilus zosterae</name>
    <dbReference type="NCBI Taxonomy" id="718286"/>
    <lineage>
        <taxon>Archaea</taxon>
        <taxon>Nitrososphaerota</taxon>
        <taxon>Nitrososphaeria</taxon>
        <taxon>Nitrosopumilales</taxon>
        <taxon>Nitrosopumilaceae</taxon>
        <taxon>Nitrosopumilus</taxon>
    </lineage>
</organism>
<gene>
    <name evidence="2" type="ORF">NZNM25_12770</name>
</gene>
<dbReference type="InterPro" id="IPR011033">
    <property type="entry name" value="PRC_barrel-like_sf"/>
</dbReference>
<dbReference type="SUPFAM" id="SSF50346">
    <property type="entry name" value="PRC-barrel domain"/>
    <property type="match status" value="1"/>
</dbReference>
<dbReference type="Pfam" id="PF05239">
    <property type="entry name" value="PRC"/>
    <property type="match status" value="2"/>
</dbReference>
<dbReference type="InterPro" id="IPR027275">
    <property type="entry name" value="PRC-brl_dom"/>
</dbReference>